<evidence type="ECO:0000313" key="1">
    <source>
        <dbReference type="EMBL" id="QFP93611.1"/>
    </source>
</evidence>
<dbReference type="EMBL" id="MN270887">
    <property type="protein sequence ID" value="QFP93611.1"/>
    <property type="molecule type" value="Genomic_DNA"/>
</dbReference>
<name>A0A5P8D4R1_9CAUD</name>
<protein>
    <submittedName>
        <fullName evidence="1">Uncharacterized protein</fullName>
    </submittedName>
</protein>
<evidence type="ECO:0000313" key="2">
    <source>
        <dbReference type="Proteomes" id="UP000326650"/>
    </source>
</evidence>
<dbReference type="Proteomes" id="UP000326650">
    <property type="component" value="Segment"/>
</dbReference>
<keyword evidence="2" id="KW-1185">Reference proteome</keyword>
<reference evidence="1 2" key="1">
    <citation type="submission" date="2019-08" db="EMBL/GenBank/DDBJ databases">
        <title>Six bacteriophages against potato bacterial diseases.</title>
        <authorList>
            <person name="Zhang X."/>
            <person name="Kering K."/>
        </authorList>
    </citation>
    <scope>NUCLEOTIDE SEQUENCE [LARGE SCALE GENOMIC DNA]</scope>
</reference>
<organism evidence="1 2">
    <name type="scientific">Pectobacterium phage CX5</name>
    <dbReference type="NCBI Taxonomy" id="2652426"/>
    <lineage>
        <taxon>Viruses</taxon>
        <taxon>Duplodnaviria</taxon>
        <taxon>Heunggongvirae</taxon>
        <taxon>Uroviricota</taxon>
        <taxon>Caudoviricetes</taxon>
        <taxon>Autographivirales</taxon>
        <taxon>Autoscriptoviridae</taxon>
        <taxon>Corkvirinae</taxon>
        <taxon>Kotilavirus</taxon>
        <taxon>Kotilavirus CX5</taxon>
    </lineage>
</organism>
<sequence length="96" mass="11107">MTNADIGRLVRCTDAGLNWNLTTGETYKVVDVRGDTICIVNDVGCSNWYYTRRFVLADGWDFAVADELRRKAHEAIDAYNEYIARKPETLYMKMFK</sequence>
<accession>A0A5P8D4R1</accession>
<proteinExistence type="predicted"/>